<name>A0AAE0C868_9CHLO</name>
<keyword evidence="3" id="KW-1185">Reference proteome</keyword>
<sequence>MAYSAPKEPHGDGRRDVANGASRDFPNSTQKFADYFGQPSKPYLLSPYDQYGRENFALPEAYLGYSPYMTDVMINLIREEDLWPTKLLPYRETKDTSTITWNEYHFDRHLLGPVPEEGVSRLVSQRMSERRDHYTRYGLAMILEHGFMNTEKGRMCYTNNLQQIRNAVLETVYLGVLESLLHCKSYDEVWNERCGTVMTAQTARRALATEVEDWATVQKTEHGWDLLDSRCKRIMRARGVEPDSWIVPDGI</sequence>
<evidence type="ECO:0000256" key="1">
    <source>
        <dbReference type="SAM" id="MobiDB-lite"/>
    </source>
</evidence>
<dbReference type="EMBL" id="LGRX02027229">
    <property type="protein sequence ID" value="KAK3249644.1"/>
    <property type="molecule type" value="Genomic_DNA"/>
</dbReference>
<dbReference type="AlphaFoldDB" id="A0AAE0C868"/>
<reference evidence="2 3" key="1">
    <citation type="journal article" date="2015" name="Genome Biol. Evol.">
        <title>Comparative Genomics of a Bacterivorous Green Alga Reveals Evolutionary Causalities and Consequences of Phago-Mixotrophic Mode of Nutrition.</title>
        <authorList>
            <person name="Burns J.A."/>
            <person name="Paasch A."/>
            <person name="Narechania A."/>
            <person name="Kim E."/>
        </authorList>
    </citation>
    <scope>NUCLEOTIDE SEQUENCE [LARGE SCALE GENOMIC DNA]</scope>
    <source>
        <strain evidence="2 3">PLY_AMNH</strain>
    </source>
</reference>
<comment type="caution">
    <text evidence="2">The sequence shown here is derived from an EMBL/GenBank/DDBJ whole genome shotgun (WGS) entry which is preliminary data.</text>
</comment>
<proteinExistence type="predicted"/>
<accession>A0AAE0C868</accession>
<feature type="region of interest" description="Disordered" evidence="1">
    <location>
        <begin position="1"/>
        <end position="26"/>
    </location>
</feature>
<dbReference type="Proteomes" id="UP001190700">
    <property type="component" value="Unassembled WGS sequence"/>
</dbReference>
<gene>
    <name evidence="2" type="ORF">CYMTET_40924</name>
</gene>
<organism evidence="2 3">
    <name type="scientific">Cymbomonas tetramitiformis</name>
    <dbReference type="NCBI Taxonomy" id="36881"/>
    <lineage>
        <taxon>Eukaryota</taxon>
        <taxon>Viridiplantae</taxon>
        <taxon>Chlorophyta</taxon>
        <taxon>Pyramimonadophyceae</taxon>
        <taxon>Pyramimonadales</taxon>
        <taxon>Pyramimonadaceae</taxon>
        <taxon>Cymbomonas</taxon>
    </lineage>
</organism>
<feature type="compositionally biased region" description="Basic and acidic residues" evidence="1">
    <location>
        <begin position="7"/>
        <end position="17"/>
    </location>
</feature>
<evidence type="ECO:0000313" key="3">
    <source>
        <dbReference type="Proteomes" id="UP001190700"/>
    </source>
</evidence>
<evidence type="ECO:0000313" key="2">
    <source>
        <dbReference type="EMBL" id="KAK3249644.1"/>
    </source>
</evidence>
<protein>
    <submittedName>
        <fullName evidence="2">Uncharacterized protein</fullName>
    </submittedName>
</protein>